<evidence type="ECO:0000256" key="4">
    <source>
        <dbReference type="ARBA" id="ARBA00022989"/>
    </source>
</evidence>
<evidence type="ECO:0000313" key="9">
    <source>
        <dbReference type="EMBL" id="TRX92054.1"/>
    </source>
</evidence>
<dbReference type="OrthoDB" id="5588846at2759"/>
<dbReference type="InterPro" id="IPR051572">
    <property type="entry name" value="VTC_Complex_Subunit"/>
</dbReference>
<dbReference type="Proteomes" id="UP000319160">
    <property type="component" value="Unassembled WGS sequence"/>
</dbReference>
<keyword evidence="3 7" id="KW-0812">Transmembrane</keyword>
<dbReference type="STRING" id="2512241.A0A553HVS3"/>
<feature type="transmembrane region" description="Helical" evidence="7">
    <location>
        <begin position="613"/>
        <end position="635"/>
    </location>
</feature>
<feature type="region of interest" description="Disordered" evidence="6">
    <location>
        <begin position="482"/>
        <end position="510"/>
    </location>
</feature>
<feature type="transmembrane region" description="Helical" evidence="7">
    <location>
        <begin position="582"/>
        <end position="601"/>
    </location>
</feature>
<evidence type="ECO:0000256" key="7">
    <source>
        <dbReference type="SAM" id="Phobius"/>
    </source>
</evidence>
<dbReference type="EMBL" id="VFLP01000040">
    <property type="protein sequence ID" value="TRX92054.1"/>
    <property type="molecule type" value="Genomic_DNA"/>
</dbReference>
<organism evidence="9 10">
    <name type="scientific">Xylaria flabelliformis</name>
    <dbReference type="NCBI Taxonomy" id="2512241"/>
    <lineage>
        <taxon>Eukaryota</taxon>
        <taxon>Fungi</taxon>
        <taxon>Dikarya</taxon>
        <taxon>Ascomycota</taxon>
        <taxon>Pezizomycotina</taxon>
        <taxon>Sordariomycetes</taxon>
        <taxon>Xylariomycetidae</taxon>
        <taxon>Xylariales</taxon>
        <taxon>Xylariaceae</taxon>
        <taxon>Xylaria</taxon>
    </lineage>
</organism>
<evidence type="ECO:0000256" key="1">
    <source>
        <dbReference type="ARBA" id="ARBA00004128"/>
    </source>
</evidence>
<evidence type="ECO:0000256" key="5">
    <source>
        <dbReference type="ARBA" id="ARBA00023136"/>
    </source>
</evidence>
<feature type="transmembrane region" description="Helical" evidence="7">
    <location>
        <begin position="641"/>
        <end position="667"/>
    </location>
</feature>
<feature type="compositionally biased region" description="Low complexity" evidence="6">
    <location>
        <begin position="489"/>
        <end position="510"/>
    </location>
</feature>
<protein>
    <recommendedName>
        <fullName evidence="8">SPX domain-containing protein</fullName>
    </recommendedName>
</protein>
<accession>A0A553HVS3</accession>
<evidence type="ECO:0000256" key="3">
    <source>
        <dbReference type="ARBA" id="ARBA00022692"/>
    </source>
</evidence>
<feature type="compositionally biased region" description="Basic and acidic residues" evidence="6">
    <location>
        <begin position="397"/>
        <end position="412"/>
    </location>
</feature>
<dbReference type="GO" id="GO:0005774">
    <property type="term" value="C:vacuolar membrane"/>
    <property type="evidence" value="ECO:0007669"/>
    <property type="project" value="UniProtKB-SubCell"/>
</dbReference>
<evidence type="ECO:0000256" key="2">
    <source>
        <dbReference type="ARBA" id="ARBA00022554"/>
    </source>
</evidence>
<feature type="region of interest" description="Disordered" evidence="6">
    <location>
        <begin position="384"/>
        <end position="438"/>
    </location>
</feature>
<keyword evidence="4 7" id="KW-1133">Transmembrane helix</keyword>
<keyword evidence="10" id="KW-1185">Reference proteome</keyword>
<dbReference type="CDD" id="cd14474">
    <property type="entry name" value="SPX_YDR089W"/>
    <property type="match status" value="1"/>
</dbReference>
<dbReference type="PANTHER" id="PTHR46140">
    <property type="entry name" value="VACUOLAR TRANSPORTER CHAPERONE 1-RELATED"/>
    <property type="match status" value="1"/>
</dbReference>
<proteinExistence type="predicted"/>
<evidence type="ECO:0000313" key="10">
    <source>
        <dbReference type="Proteomes" id="UP000319160"/>
    </source>
</evidence>
<reference evidence="10" key="1">
    <citation type="submission" date="2019-06" db="EMBL/GenBank/DDBJ databases">
        <title>Draft genome sequence of the griseofulvin-producing fungus Xylaria cubensis strain G536.</title>
        <authorList>
            <person name="Mead M.E."/>
            <person name="Raja H.A."/>
            <person name="Steenwyk J.L."/>
            <person name="Knowles S.L."/>
            <person name="Oberlies N.H."/>
            <person name="Rokas A."/>
        </authorList>
    </citation>
    <scope>NUCLEOTIDE SEQUENCE [LARGE SCALE GENOMIC DNA]</scope>
    <source>
        <strain evidence="10">G536</strain>
    </source>
</reference>
<dbReference type="InterPro" id="IPR004331">
    <property type="entry name" value="SPX_dom"/>
</dbReference>
<feature type="domain" description="SPX" evidence="8">
    <location>
        <begin position="188"/>
        <end position="348"/>
    </location>
</feature>
<dbReference type="GO" id="GO:0006799">
    <property type="term" value="P:polyphosphate biosynthetic process"/>
    <property type="evidence" value="ECO:0007669"/>
    <property type="project" value="UniProtKB-ARBA"/>
</dbReference>
<feature type="compositionally biased region" description="Basic and acidic residues" evidence="6">
    <location>
        <begin position="525"/>
        <end position="540"/>
    </location>
</feature>
<dbReference type="PROSITE" id="PS51382">
    <property type="entry name" value="SPX"/>
    <property type="match status" value="1"/>
</dbReference>
<comment type="subcellular location">
    <subcellularLocation>
        <location evidence="1">Vacuole membrane</location>
        <topology evidence="1">Multi-pass membrane protein</topology>
    </subcellularLocation>
</comment>
<dbReference type="AlphaFoldDB" id="A0A553HVS3"/>
<comment type="caution">
    <text evidence="9">The sequence shown here is derived from an EMBL/GenBank/DDBJ whole genome shotgun (WGS) entry which is preliminary data.</text>
</comment>
<keyword evidence="2" id="KW-0926">Vacuole</keyword>
<feature type="region of interest" description="Disordered" evidence="6">
    <location>
        <begin position="522"/>
        <end position="548"/>
    </location>
</feature>
<sequence length="672" mass="74576">MITPLEQKWLTLHYGPHLATRGRVRALGIWEIPSRAREVLNGWGGGSMRPAANIESSVGAAVTGEGVLIFVVALPTRTSPARHEPDWRFKKDPSSVLVAQHIYSEQMQIIYCRAEDDVLRYGWQCICPSEMPLVVEAAHDGQKWLYTSNRWSCERRDLIGQLLPSLNGADWEQREIPASTLEEDTKKMKFGERLEEASVPGWSLHNVDYNSLKHQIKAHTSRDQATAMTIPGQQDHALRRFEDAFYLELCSQHNRVGLFVTSKADEISRRLRHLSGLAHQLMLKCADTRGLSAKRQRRFAKYQTQIDECGRDIQALGRFVDAQVTAFRKILKKYKKWTGSITMGSRFKDCVLGNPKSFTHYNFAPLRLQYGELRTNLDAASPLDSNLADPRLLPPTESRDPAYRKALRDSRRSSYSIPAVTPTPPPTTTYWNEYDHGSEAGDQEDDAYVIYIDPNADDDFPGLAYVKNMLGGRVDQVRHWLQSQKSRNAATTTTTTTTSASVSSPSETQSLLASGATTTDYFSIADRRPPTSEDGYRSSSDESGGPHHAQTLGFPHTYSYSSASSDPKMAGSYQDLVLTRGIVLAFVAAFVLLGVSGLLVATGRRHLRLEVDAGATLGSVVSLFCACMGLGAMLYRQYPAGYLYCLAVWAAFVAVCALNGILLVLVASNSSF</sequence>
<name>A0A553HVS3_9PEZI</name>
<gene>
    <name evidence="9" type="ORF">FHL15_007151</name>
</gene>
<dbReference type="PANTHER" id="PTHR46140:SF1">
    <property type="entry name" value="VACUOLAR TRANSPORTER CHAPERONE COMPLEX SUBUNIT 4-RELATED"/>
    <property type="match status" value="1"/>
</dbReference>
<evidence type="ECO:0000256" key="6">
    <source>
        <dbReference type="SAM" id="MobiDB-lite"/>
    </source>
</evidence>
<keyword evidence="5 7" id="KW-0472">Membrane</keyword>
<evidence type="ECO:0000259" key="8">
    <source>
        <dbReference type="PROSITE" id="PS51382"/>
    </source>
</evidence>